<dbReference type="Proteomes" id="UP000318065">
    <property type="component" value="Chromosome"/>
</dbReference>
<evidence type="ECO:0000259" key="5">
    <source>
        <dbReference type="Pfam" id="PF00501"/>
    </source>
</evidence>
<dbReference type="GO" id="GO:0006629">
    <property type="term" value="P:lipid metabolic process"/>
    <property type="evidence" value="ECO:0007669"/>
    <property type="project" value="InterPro"/>
</dbReference>
<evidence type="ECO:0000256" key="3">
    <source>
        <dbReference type="ARBA" id="ARBA00022741"/>
    </source>
</evidence>
<feature type="domain" description="AMP-dependent synthetase/ligase" evidence="5">
    <location>
        <begin position="99"/>
        <end position="477"/>
    </location>
</feature>
<dbReference type="InterPro" id="IPR020845">
    <property type="entry name" value="AMP-binding_CS"/>
</dbReference>
<dbReference type="RefSeq" id="WP_143527716.1">
    <property type="nucleotide sequence ID" value="NZ_AP019791.1"/>
</dbReference>
<dbReference type="InterPro" id="IPR045851">
    <property type="entry name" value="AMP-bd_C_sf"/>
</dbReference>
<reference evidence="8" key="1">
    <citation type="journal article" date="2019" name="Microbiol. Resour. Announc.">
        <title>Complete Genome Sequence of Rubrobacter xylanophilus Strain AA3-22, Isolated from Arima Onsen in Japan.</title>
        <authorList>
            <person name="Tomariguchi N."/>
            <person name="Miyazaki K."/>
        </authorList>
    </citation>
    <scope>NUCLEOTIDE SEQUENCE [LARGE SCALE GENOMIC DNA]</scope>
    <source>
        <strain evidence="8">AA3-22</strain>
    </source>
</reference>
<evidence type="ECO:0000256" key="1">
    <source>
        <dbReference type="ARBA" id="ARBA00006432"/>
    </source>
</evidence>
<protein>
    <submittedName>
        <fullName evidence="8">Acetoacetyl-CoA synthetase</fullName>
    </submittedName>
</protein>
<dbReference type="Gene3D" id="3.40.50.12780">
    <property type="entry name" value="N-terminal domain of ligase-like"/>
    <property type="match status" value="1"/>
</dbReference>
<name>A0A510HI96_9ACTN</name>
<keyword evidence="4" id="KW-0067">ATP-binding</keyword>
<dbReference type="EMBL" id="AP019791">
    <property type="protein sequence ID" value="BBL79699.1"/>
    <property type="molecule type" value="Genomic_DNA"/>
</dbReference>
<sequence length="660" mass="73055">MIEATEGTLLWEPSEEFKRSCTMSRYMRWLEEKRGLSFPGYRELWEWSVTDLEAFWESVWEFCGVKASRPFERVLGRREMPGAEWFPGAELNYAENIFARARPGRDALLFRSELRPLAGMSWDELRERTAALAAALREAGVGRGDRVVAYLPNIPEAVVGLLATASIGAVWSSCSPDFGLGSVVDRFRQIEPKVMLAADGYRYGGRDFDRMGVVARLQEEIPSLQKTVVLPYLNAEPDTGTLKEAVLWEEFVGPHAGAELSFEQVPADHPLWVLYSSGTTGLPKAIVQGHGGILLEHLKVMLLHMDVKPGDRFFWFTTTGWMMWNIVVASLLGGATALLYDGNPGYPDMNALWRFAEETGMNVFGTSAAYITACMKAGIEPGREFDLSALGAVGSTGSPLSPEGFVWAYEHIKRDHWLFSTSGGTDLCTAFVGGVPLLPVRCGELQARSLGAKVEAFDDEGNPLIDEVGELVITEPMPSMPLYFWNDPGGKRLRDSYFGVYPGVWRHGDWIKIKPHGGCVIYGRSDSTINRGGVRMGTAEIYSAVEGVPQIADSLLVDVQRPDGSAYMPLFVVLREGEELTEELEAEIRRRIREYCSPRHVPDEILAVPEIPRTLNGKKLEVPVKKILSGTPPEKAASRDSLSNPRALDAFVELARKIGG</sequence>
<dbReference type="CDD" id="cd05943">
    <property type="entry name" value="AACS"/>
    <property type="match status" value="1"/>
</dbReference>
<dbReference type="NCBIfam" id="NF002937">
    <property type="entry name" value="PRK03584.1"/>
    <property type="match status" value="1"/>
</dbReference>
<keyword evidence="2" id="KW-0436">Ligase</keyword>
<gene>
    <name evidence="8" type="ORF">RxyAA322_15530</name>
</gene>
<comment type="similarity">
    <text evidence="1">Belongs to the ATP-dependent AMP-binding enzyme family.</text>
</comment>
<dbReference type="PANTHER" id="PTHR42921">
    <property type="entry name" value="ACETOACETYL-COA SYNTHETASE"/>
    <property type="match status" value="1"/>
</dbReference>
<evidence type="ECO:0000259" key="6">
    <source>
        <dbReference type="Pfam" id="PF13193"/>
    </source>
</evidence>
<dbReference type="Gene3D" id="3.30.300.30">
    <property type="match status" value="1"/>
</dbReference>
<dbReference type="InterPro" id="IPR000873">
    <property type="entry name" value="AMP-dep_synth/lig_dom"/>
</dbReference>
<dbReference type="InterPro" id="IPR025110">
    <property type="entry name" value="AMP-bd_C"/>
</dbReference>
<dbReference type="GO" id="GO:0030729">
    <property type="term" value="F:acetoacetate-CoA ligase activity"/>
    <property type="evidence" value="ECO:0007669"/>
    <property type="project" value="InterPro"/>
</dbReference>
<evidence type="ECO:0000256" key="2">
    <source>
        <dbReference type="ARBA" id="ARBA00022598"/>
    </source>
</evidence>
<evidence type="ECO:0000259" key="7">
    <source>
        <dbReference type="Pfam" id="PF16177"/>
    </source>
</evidence>
<keyword evidence="9" id="KW-1185">Reference proteome</keyword>
<accession>A0A510HI96</accession>
<proteinExistence type="inferred from homology"/>
<dbReference type="InterPro" id="IPR032387">
    <property type="entry name" value="ACAS_N"/>
</dbReference>
<organism evidence="8 9">
    <name type="scientific">Rubrobacter xylanophilus</name>
    <dbReference type="NCBI Taxonomy" id="49319"/>
    <lineage>
        <taxon>Bacteria</taxon>
        <taxon>Bacillati</taxon>
        <taxon>Actinomycetota</taxon>
        <taxon>Rubrobacteria</taxon>
        <taxon>Rubrobacterales</taxon>
        <taxon>Rubrobacteraceae</taxon>
        <taxon>Rubrobacter</taxon>
    </lineage>
</organism>
<dbReference type="NCBIfam" id="TIGR01217">
    <property type="entry name" value="ac_ac_CoA_syn"/>
    <property type="match status" value="1"/>
</dbReference>
<dbReference type="Pfam" id="PF16177">
    <property type="entry name" value="ACAS_N"/>
    <property type="match status" value="1"/>
</dbReference>
<feature type="domain" description="Acetyl-coenzyme A synthetase N-terminal" evidence="7">
    <location>
        <begin position="41"/>
        <end position="96"/>
    </location>
</feature>
<evidence type="ECO:0000313" key="8">
    <source>
        <dbReference type="EMBL" id="BBL79699.1"/>
    </source>
</evidence>
<dbReference type="OrthoDB" id="9803968at2"/>
<dbReference type="PROSITE" id="PS00455">
    <property type="entry name" value="AMP_BINDING"/>
    <property type="match status" value="1"/>
</dbReference>
<dbReference type="Pfam" id="PF13193">
    <property type="entry name" value="AMP-binding_C"/>
    <property type="match status" value="1"/>
</dbReference>
<evidence type="ECO:0000256" key="4">
    <source>
        <dbReference type="ARBA" id="ARBA00022840"/>
    </source>
</evidence>
<dbReference type="InterPro" id="IPR042099">
    <property type="entry name" value="ANL_N_sf"/>
</dbReference>
<dbReference type="InterPro" id="IPR005914">
    <property type="entry name" value="Acac_CoA_synth"/>
</dbReference>
<dbReference type="Pfam" id="PF00501">
    <property type="entry name" value="AMP-binding"/>
    <property type="match status" value="1"/>
</dbReference>
<dbReference type="AlphaFoldDB" id="A0A510HI96"/>
<evidence type="ECO:0000313" key="9">
    <source>
        <dbReference type="Proteomes" id="UP000318065"/>
    </source>
</evidence>
<dbReference type="PANTHER" id="PTHR42921:SF1">
    <property type="entry name" value="ACETOACETYL-COA SYNTHETASE"/>
    <property type="match status" value="1"/>
</dbReference>
<keyword evidence="3" id="KW-0547">Nucleotide-binding</keyword>
<feature type="domain" description="AMP-binding enzyme C-terminal" evidence="6">
    <location>
        <begin position="543"/>
        <end position="618"/>
    </location>
</feature>
<dbReference type="SUPFAM" id="SSF56801">
    <property type="entry name" value="Acetyl-CoA synthetase-like"/>
    <property type="match status" value="1"/>
</dbReference>
<dbReference type="GO" id="GO:0005524">
    <property type="term" value="F:ATP binding"/>
    <property type="evidence" value="ECO:0007669"/>
    <property type="project" value="UniProtKB-KW"/>
</dbReference>